<keyword evidence="1" id="KW-1133">Transmembrane helix</keyword>
<dbReference type="Proteomes" id="UP000315914">
    <property type="component" value="Unassembled WGS sequence"/>
</dbReference>
<keyword evidence="1" id="KW-0472">Membrane</keyword>
<reference evidence="2 3" key="1">
    <citation type="submission" date="2019-06" db="EMBL/GenBank/DDBJ databases">
        <title>Genomic Encyclopedia of Type Strains, Phase IV (KMG-V): Genome sequencing to study the core and pangenomes of soil and plant-associated prokaryotes.</title>
        <authorList>
            <person name="Whitman W."/>
        </authorList>
    </citation>
    <scope>NUCLEOTIDE SEQUENCE [LARGE SCALE GENOMIC DNA]</scope>
    <source>
        <strain evidence="2 3">BR 10556</strain>
    </source>
</reference>
<protein>
    <submittedName>
        <fullName evidence="2">Uncharacterized protein</fullName>
    </submittedName>
</protein>
<dbReference type="STRING" id="1399419.A5906_07490"/>
<gene>
    <name evidence="2" type="ORF">FBZ95_101350</name>
</gene>
<dbReference type="AlphaFoldDB" id="A0A560KTA8"/>
<keyword evidence="1" id="KW-0812">Transmembrane</keyword>
<dbReference type="EMBL" id="VITW01000001">
    <property type="protein sequence ID" value="TWB83910.1"/>
    <property type="molecule type" value="Genomic_DNA"/>
</dbReference>
<proteinExistence type="predicted"/>
<accession>A0A560KTA8</accession>
<comment type="caution">
    <text evidence="2">The sequence shown here is derived from an EMBL/GenBank/DDBJ whole genome shotgun (WGS) entry which is preliminary data.</text>
</comment>
<organism evidence="2 3">
    <name type="scientific">Bradyrhizobium sacchari</name>
    <dbReference type="NCBI Taxonomy" id="1399419"/>
    <lineage>
        <taxon>Bacteria</taxon>
        <taxon>Pseudomonadati</taxon>
        <taxon>Pseudomonadota</taxon>
        <taxon>Alphaproteobacteria</taxon>
        <taxon>Hyphomicrobiales</taxon>
        <taxon>Nitrobacteraceae</taxon>
        <taxon>Bradyrhizobium</taxon>
    </lineage>
</organism>
<sequence>MPSMKTNLVIALAVGAFVSAMLLAIEPLTDFAYLSLEWPGITVAYFFWGAIGGPAFLGIAISWLVNALIYGLGAFAILSAVKVLRTG</sequence>
<keyword evidence="3" id="KW-1185">Reference proteome</keyword>
<name>A0A560KTA8_9BRAD</name>
<evidence type="ECO:0000256" key="1">
    <source>
        <dbReference type="SAM" id="Phobius"/>
    </source>
</evidence>
<evidence type="ECO:0000313" key="2">
    <source>
        <dbReference type="EMBL" id="TWB83910.1"/>
    </source>
</evidence>
<dbReference type="OrthoDB" id="8241844at2"/>
<evidence type="ECO:0000313" key="3">
    <source>
        <dbReference type="Proteomes" id="UP000315914"/>
    </source>
</evidence>
<feature type="transmembrane region" description="Helical" evidence="1">
    <location>
        <begin position="48"/>
        <end position="81"/>
    </location>
</feature>